<evidence type="ECO:0000259" key="3">
    <source>
        <dbReference type="PROSITE" id="PS51864"/>
    </source>
</evidence>
<feature type="binding site" evidence="1">
    <location>
        <position position="292"/>
    </location>
    <ligand>
        <name>Zn(2+)</name>
        <dbReference type="ChEBI" id="CHEBI:29105"/>
        <note>catalytic</note>
    </ligand>
</feature>
<dbReference type="InterPro" id="IPR034035">
    <property type="entry name" value="Astacin-like_dom"/>
</dbReference>
<evidence type="ECO:0000256" key="1">
    <source>
        <dbReference type="PROSITE-ProRule" id="PRU01211"/>
    </source>
</evidence>
<dbReference type="PROSITE" id="PS51864">
    <property type="entry name" value="ASTACIN"/>
    <property type="match status" value="1"/>
</dbReference>
<evidence type="ECO:0000313" key="5">
    <source>
        <dbReference type="Proteomes" id="UP001178507"/>
    </source>
</evidence>
<gene>
    <name evidence="4" type="ORF">EVOR1521_LOCUS26134</name>
</gene>
<dbReference type="GO" id="GO:0004222">
    <property type="term" value="F:metalloendopeptidase activity"/>
    <property type="evidence" value="ECO:0007669"/>
    <property type="project" value="UniProtKB-UniRule"/>
</dbReference>
<keyword evidence="5" id="KW-1185">Reference proteome</keyword>
<organism evidence="4 5">
    <name type="scientific">Effrenium voratum</name>
    <dbReference type="NCBI Taxonomy" id="2562239"/>
    <lineage>
        <taxon>Eukaryota</taxon>
        <taxon>Sar</taxon>
        <taxon>Alveolata</taxon>
        <taxon>Dinophyceae</taxon>
        <taxon>Suessiales</taxon>
        <taxon>Symbiodiniaceae</taxon>
        <taxon>Effrenium</taxon>
    </lineage>
</organism>
<feature type="active site" evidence="1">
    <location>
        <position position="283"/>
    </location>
</feature>
<dbReference type="AlphaFoldDB" id="A0AA36NIE3"/>
<feature type="domain" description="Peptidase M12A" evidence="3">
    <location>
        <begin position="174"/>
        <end position="399"/>
    </location>
</feature>
<dbReference type="GO" id="GO:0008270">
    <property type="term" value="F:zinc ion binding"/>
    <property type="evidence" value="ECO:0007669"/>
    <property type="project" value="UniProtKB-UniRule"/>
</dbReference>
<comment type="caution">
    <text evidence="4">The sequence shown here is derived from an EMBL/GenBank/DDBJ whole genome shotgun (WGS) entry which is preliminary data.</text>
</comment>
<dbReference type="Gene3D" id="3.40.390.10">
    <property type="entry name" value="Collagenase (Catalytic Domain)"/>
    <property type="match status" value="1"/>
</dbReference>
<keyword evidence="1 2" id="KW-0479">Metal-binding</keyword>
<dbReference type="PANTHER" id="PTHR10127">
    <property type="entry name" value="DISCOIDIN, CUB, EGF, LAMININ , AND ZINC METALLOPROTEASE DOMAIN CONTAINING"/>
    <property type="match status" value="1"/>
</dbReference>
<keyword evidence="1 2" id="KW-0862">Zinc</keyword>
<keyword evidence="1 2" id="KW-0378">Hydrolase</keyword>
<dbReference type="GO" id="GO:0006508">
    <property type="term" value="P:proteolysis"/>
    <property type="evidence" value="ECO:0007669"/>
    <property type="project" value="UniProtKB-KW"/>
</dbReference>
<proteinExistence type="predicted"/>
<feature type="binding site" evidence="1">
    <location>
        <position position="286"/>
    </location>
    <ligand>
        <name>Zn(2+)</name>
        <dbReference type="ChEBI" id="CHEBI:29105"/>
        <note>catalytic</note>
    </ligand>
</feature>
<reference evidence="4" key="1">
    <citation type="submission" date="2023-08" db="EMBL/GenBank/DDBJ databases">
        <authorList>
            <person name="Chen Y."/>
            <person name="Shah S."/>
            <person name="Dougan E. K."/>
            <person name="Thang M."/>
            <person name="Chan C."/>
        </authorList>
    </citation>
    <scope>NUCLEOTIDE SEQUENCE</scope>
</reference>
<dbReference type="EMBL" id="CAUJNA010003497">
    <property type="protein sequence ID" value="CAJ1403463.1"/>
    <property type="molecule type" value="Genomic_DNA"/>
</dbReference>
<dbReference type="Pfam" id="PF01400">
    <property type="entry name" value="Astacin"/>
    <property type="match status" value="1"/>
</dbReference>
<keyword evidence="1" id="KW-1015">Disulfide bond</keyword>
<keyword evidence="1 2" id="KW-0645">Protease</keyword>
<name>A0AA36NIE3_9DINO</name>
<comment type="caution">
    <text evidence="1">Lacks conserved residue(s) required for the propagation of feature annotation.</text>
</comment>
<evidence type="ECO:0000313" key="4">
    <source>
        <dbReference type="EMBL" id="CAJ1403463.1"/>
    </source>
</evidence>
<dbReference type="InterPro" id="IPR006026">
    <property type="entry name" value="Peptidase_Metallo"/>
</dbReference>
<dbReference type="SMART" id="SM00235">
    <property type="entry name" value="ZnMc"/>
    <property type="match status" value="1"/>
</dbReference>
<dbReference type="SUPFAM" id="SSF55486">
    <property type="entry name" value="Metalloproteases ('zincins'), catalytic domain"/>
    <property type="match status" value="1"/>
</dbReference>
<keyword evidence="1 2" id="KW-0482">Metalloprotease</keyword>
<dbReference type="PRINTS" id="PR00480">
    <property type="entry name" value="ASTACIN"/>
</dbReference>
<dbReference type="PANTHER" id="PTHR10127:SF850">
    <property type="entry name" value="METALLOENDOPEPTIDASE"/>
    <property type="match status" value="1"/>
</dbReference>
<dbReference type="InterPro" id="IPR024079">
    <property type="entry name" value="MetalloPept_cat_dom_sf"/>
</dbReference>
<dbReference type="CDD" id="cd04280">
    <property type="entry name" value="ZnMc_astacin_like"/>
    <property type="match status" value="1"/>
</dbReference>
<sequence length="606" mass="67210">MPEEDRSLLRDEPAQTPSSCSCCCVLKWTLCGLLLLVGAAVALEVCLPQKPKELGQTNAEVDELAQVVLQLVQDQKLKAEARQVEGDAEWGKDLQADAGKIMDLLRAMEGQLSPEVAARIGVEITSDDIARIMGVTGTHGHQFNLEDAKKGAFQGDMVPADSDQLKKFVDTAEAQTRKARGSFGTGTPWTKGIVNFCFHHSATDRVKEAVQSAIQQYKKAVPCIQWNDVGLMSDEECQESPAVLITSSEKGCWSYVGMLKNRKSQQLNLQSPGCDSVGTAIHEMGHALGMSHEQARPDRDEYVEIHASRIREGKKHNFDINPRGDTERPYDLLSIMHYDADSFSTDGKPTITAKDKAYELYTDNASLYHLYKMGNRVGLTQLDADQVADLYRAENGLCLSHLLGEYGEHSCIDLQKGGAPWKDKYNRNCDDYVRMQEKGRIKSCAEWASKKYCCDCNGGLRLQTWAVECDLCRPVSLGGCDCKEGPWTLFGEKSSTACGNPGYVNHFPMCVVDESCKDKFSLGGLHLARCATYTSFTTKGCRCKRHRNGWTFKRDGKEVRVPNTCGNPNEHAHGPWCYVEENEQECQGDTWGTCEESEVHSAPIEV</sequence>
<dbReference type="EC" id="3.4.24.-" evidence="2"/>
<dbReference type="Proteomes" id="UP001178507">
    <property type="component" value="Unassembled WGS sequence"/>
</dbReference>
<dbReference type="InterPro" id="IPR001506">
    <property type="entry name" value="Peptidase_M12A"/>
</dbReference>
<protein>
    <recommendedName>
        <fullName evidence="2">Metalloendopeptidase</fullName>
        <ecNumber evidence="2">3.4.24.-</ecNumber>
    </recommendedName>
</protein>
<accession>A0AA36NIE3</accession>
<comment type="cofactor">
    <cofactor evidence="1 2">
        <name>Zn(2+)</name>
        <dbReference type="ChEBI" id="CHEBI:29105"/>
    </cofactor>
    <text evidence="1 2">Binds 1 zinc ion per subunit.</text>
</comment>
<feature type="binding site" evidence="1">
    <location>
        <position position="282"/>
    </location>
    <ligand>
        <name>Zn(2+)</name>
        <dbReference type="ChEBI" id="CHEBI:29105"/>
        <note>catalytic</note>
    </ligand>
</feature>
<feature type="disulfide bond" evidence="1">
    <location>
        <begin position="252"/>
        <end position="274"/>
    </location>
</feature>
<evidence type="ECO:0000256" key="2">
    <source>
        <dbReference type="RuleBase" id="RU361183"/>
    </source>
</evidence>